<proteinExistence type="predicted"/>
<dbReference type="EMBL" id="UINC01027017">
    <property type="protein sequence ID" value="SVB05520.1"/>
    <property type="molecule type" value="Genomic_DNA"/>
</dbReference>
<gene>
    <name evidence="3" type="ORF">METZ01_LOCUS158374</name>
</gene>
<organism evidence="3">
    <name type="scientific">marine metagenome</name>
    <dbReference type="NCBI Taxonomy" id="408172"/>
    <lineage>
        <taxon>unclassified sequences</taxon>
        <taxon>metagenomes</taxon>
        <taxon>ecological metagenomes</taxon>
    </lineage>
</organism>
<feature type="domain" description="DUF1549" evidence="1">
    <location>
        <begin position="50"/>
        <end position="237"/>
    </location>
</feature>
<feature type="non-terminal residue" evidence="3">
    <location>
        <position position="667"/>
    </location>
</feature>
<feature type="domain" description="DUF1553" evidence="2">
    <location>
        <begin position="530"/>
        <end position="664"/>
    </location>
</feature>
<protein>
    <recommendedName>
        <fullName evidence="4">DUF1549 domain-containing protein</fullName>
    </recommendedName>
</protein>
<reference evidence="3" key="1">
    <citation type="submission" date="2018-05" db="EMBL/GenBank/DDBJ databases">
        <authorList>
            <person name="Lanie J.A."/>
            <person name="Ng W.-L."/>
            <person name="Kazmierczak K.M."/>
            <person name="Andrzejewski T.M."/>
            <person name="Davidsen T.M."/>
            <person name="Wayne K.J."/>
            <person name="Tettelin H."/>
            <person name="Glass J.I."/>
            <person name="Rusch D."/>
            <person name="Podicherti R."/>
            <person name="Tsui H.-C.T."/>
            <person name="Winkler M.E."/>
        </authorList>
    </citation>
    <scope>NUCLEOTIDE SEQUENCE</scope>
</reference>
<accession>A0A382AVC9</accession>
<name>A0A382AVC9_9ZZZZ</name>
<dbReference type="AlphaFoldDB" id="A0A382AVC9"/>
<evidence type="ECO:0000259" key="2">
    <source>
        <dbReference type="Pfam" id="PF07587"/>
    </source>
</evidence>
<dbReference type="Pfam" id="PF07583">
    <property type="entry name" value="PSCyt2"/>
    <property type="match status" value="1"/>
</dbReference>
<sequence>MAICLVALIVQTTARDRESHWAFQPITEPIPPLTQGAGNAIDSFMDSNPERALPRDLLRRLYFDLTGLPPTYEQIERFRKDSRPDALSRQADRLLASPAYGERQARRWLDLARYADTKDLVQTFGSERMRPYAFTYRNYVVRAFNGNMPYDRFVTDQIAADRVGTDGEPWRLGALGFLTLGRLFDNNPHDRWDDQVDVVTRGLLGLTVSCARCHDHKYDPIPIDDYYSLFGIFANSEEPLYRPLAAKPDELPLLEAYLKKEAPHRKKLDDHIDEQYQEIRREAREAVSAYLTKMIETPDFLEGVFFELSLSPGDLRPQFLAAWRNYLDKAGKNHPVWGPWTTLSTLPEKGFVEKAKTSLNSLSSNGNARFGRRFARSRNKKFNKLVLDTLKEKKPIDMTAVSQLYGELLKETYLAAKKGSKLSSDQNQLLAELEGPQSPFYFPKIQTYMYMTRKPRETYNKLWKDLDKFATEQKDTPPRAMSLIDSAQIRDSHVYLKGNPTHKGPKVPRRFLTVLSKEKTGRKNFEEGSGRLALAHAIMHPENPLTARVFANRMWMHFLGEPLVSTPTDFGLRSTPPKHPELLDHLAYTFRENWSVKRLIRRIVLSTNYQGQESGRRRLDAESLRDAMLTVSGRLDRRLGGRSVDIGKNPKGSRRTLYALIDRKDLS</sequence>
<evidence type="ECO:0000313" key="3">
    <source>
        <dbReference type="EMBL" id="SVB05520.1"/>
    </source>
</evidence>
<dbReference type="PANTHER" id="PTHR35889:SF3">
    <property type="entry name" value="F-BOX DOMAIN-CONTAINING PROTEIN"/>
    <property type="match status" value="1"/>
</dbReference>
<dbReference type="Pfam" id="PF07587">
    <property type="entry name" value="PSD1"/>
    <property type="match status" value="1"/>
</dbReference>
<dbReference type="InterPro" id="IPR011444">
    <property type="entry name" value="DUF1549"/>
</dbReference>
<evidence type="ECO:0008006" key="4">
    <source>
        <dbReference type="Google" id="ProtNLM"/>
    </source>
</evidence>
<evidence type="ECO:0000259" key="1">
    <source>
        <dbReference type="Pfam" id="PF07583"/>
    </source>
</evidence>
<dbReference type="InterPro" id="IPR022655">
    <property type="entry name" value="DUF1553"/>
</dbReference>
<dbReference type="PANTHER" id="PTHR35889">
    <property type="entry name" value="CYCLOINULO-OLIGOSACCHARIDE FRUCTANOTRANSFERASE-RELATED"/>
    <property type="match status" value="1"/>
</dbReference>